<dbReference type="InterPro" id="IPR014756">
    <property type="entry name" value="Ig_E-set"/>
</dbReference>
<feature type="domain" description="MD-2-related lipid-recognition" evidence="9">
    <location>
        <begin position="68"/>
        <end position="186"/>
    </location>
</feature>
<organism evidence="10 11">
    <name type="scientific">Coemansia pectinata</name>
    <dbReference type="NCBI Taxonomy" id="1052879"/>
    <lineage>
        <taxon>Eukaryota</taxon>
        <taxon>Fungi</taxon>
        <taxon>Fungi incertae sedis</taxon>
        <taxon>Zoopagomycota</taxon>
        <taxon>Kickxellomycotina</taxon>
        <taxon>Kickxellomycetes</taxon>
        <taxon>Kickxellales</taxon>
        <taxon>Kickxellaceae</taxon>
        <taxon>Coemansia</taxon>
    </lineage>
</organism>
<dbReference type="InterPro" id="IPR003172">
    <property type="entry name" value="ML_dom"/>
</dbReference>
<evidence type="ECO:0000256" key="5">
    <source>
        <dbReference type="ARBA" id="ARBA00022448"/>
    </source>
</evidence>
<evidence type="ECO:0000256" key="6">
    <source>
        <dbReference type="ARBA" id="ARBA00022729"/>
    </source>
</evidence>
<reference evidence="10" key="1">
    <citation type="submission" date="2022-07" db="EMBL/GenBank/DDBJ databases">
        <title>Phylogenomic reconstructions and comparative analyses of Kickxellomycotina fungi.</title>
        <authorList>
            <person name="Reynolds N.K."/>
            <person name="Stajich J.E."/>
            <person name="Barry K."/>
            <person name="Grigoriev I.V."/>
            <person name="Crous P."/>
            <person name="Smith M.E."/>
        </authorList>
    </citation>
    <scope>NUCLEOTIDE SEQUENCE</scope>
    <source>
        <strain evidence="10">BCRC 34297</strain>
    </source>
</reference>
<dbReference type="InterPro" id="IPR039670">
    <property type="entry name" value="NPC2-like"/>
</dbReference>
<feature type="chain" id="PRO_5040981577" description="Phosphatidylglycerol/phosphatidylinositol transfer protein" evidence="8">
    <location>
        <begin position="20"/>
        <end position="188"/>
    </location>
</feature>
<comment type="similarity">
    <text evidence="2">Belongs to the NPC2 family.</text>
</comment>
<proteinExistence type="inferred from homology"/>
<dbReference type="AlphaFoldDB" id="A0A9W8GQA9"/>
<dbReference type="GO" id="GO:0015918">
    <property type="term" value="P:sterol transport"/>
    <property type="evidence" value="ECO:0007669"/>
    <property type="project" value="InterPro"/>
</dbReference>
<dbReference type="PANTHER" id="PTHR11306:SF0">
    <property type="entry name" value="PHOSPHATIDYLGLYCEROL_PHOSPHATIDYLINOSITOL TRANSFER PROTEIN"/>
    <property type="match status" value="1"/>
</dbReference>
<comment type="subunit">
    <text evidence="3">Monomer.</text>
</comment>
<feature type="signal peptide" evidence="8">
    <location>
        <begin position="1"/>
        <end position="19"/>
    </location>
</feature>
<evidence type="ECO:0000256" key="3">
    <source>
        <dbReference type="ARBA" id="ARBA00011245"/>
    </source>
</evidence>
<comment type="caution">
    <text evidence="10">The sequence shown here is derived from an EMBL/GenBank/DDBJ whole genome shotgun (WGS) entry which is preliminary data.</text>
</comment>
<evidence type="ECO:0000259" key="9">
    <source>
        <dbReference type="SMART" id="SM00737"/>
    </source>
</evidence>
<dbReference type="SMART" id="SM00737">
    <property type="entry name" value="ML"/>
    <property type="match status" value="1"/>
</dbReference>
<evidence type="ECO:0000256" key="4">
    <source>
        <dbReference type="ARBA" id="ARBA00016056"/>
    </source>
</evidence>
<evidence type="ECO:0000256" key="8">
    <source>
        <dbReference type="SAM" id="SignalP"/>
    </source>
</evidence>
<dbReference type="OrthoDB" id="6409159at2759"/>
<keyword evidence="5" id="KW-0813">Transport</keyword>
<dbReference type="Proteomes" id="UP001140011">
    <property type="component" value="Unassembled WGS sequence"/>
</dbReference>
<keyword evidence="6 8" id="KW-0732">Signal</keyword>
<dbReference type="EMBL" id="JANBUH010002247">
    <property type="protein sequence ID" value="KAJ2740346.1"/>
    <property type="molecule type" value="Genomic_DNA"/>
</dbReference>
<evidence type="ECO:0000256" key="2">
    <source>
        <dbReference type="ARBA" id="ARBA00006370"/>
    </source>
</evidence>
<protein>
    <recommendedName>
        <fullName evidence="4">Phosphatidylglycerol/phosphatidylinositol transfer protein</fullName>
    </recommendedName>
</protein>
<comment type="function">
    <text evidence="1">Catalyzes the intermembrane transfer of phosphatidylglycerol and phosphatidylinositol.</text>
</comment>
<evidence type="ECO:0000313" key="10">
    <source>
        <dbReference type="EMBL" id="KAJ2740346.1"/>
    </source>
</evidence>
<dbReference type="SUPFAM" id="SSF81296">
    <property type="entry name" value="E set domains"/>
    <property type="match status" value="1"/>
</dbReference>
<dbReference type="PANTHER" id="PTHR11306">
    <property type="entry name" value="NIEMANN PICK TYPE C2 PROTEIN NPC2-RELATED"/>
    <property type="match status" value="1"/>
</dbReference>
<name>A0A9W8GQA9_9FUNG</name>
<evidence type="ECO:0000313" key="11">
    <source>
        <dbReference type="Proteomes" id="UP001140011"/>
    </source>
</evidence>
<accession>A0A9W8GQA9</accession>
<evidence type="ECO:0000256" key="7">
    <source>
        <dbReference type="ARBA" id="ARBA00023055"/>
    </source>
</evidence>
<keyword evidence="7" id="KW-0445">Lipid transport</keyword>
<evidence type="ECO:0000256" key="1">
    <source>
        <dbReference type="ARBA" id="ARBA00002053"/>
    </source>
</evidence>
<sequence>MKLTLYALLAATAMHGCAAVAIGEHLRMVVQEVGGVFANLEIHAPIPLSAIREGDGKNHTLNNIIRDVSEEDDILDIKYADIDPEQPKRSTPVHINALAYVKERIDTATANIKVKWGFITLLNRNYDLCKELKDNLNKTCPVEEGPIELSIDIDVPGFVPPGWFHLEATAWRDSDEKQLGRILADVHF</sequence>
<dbReference type="GO" id="GO:0032934">
    <property type="term" value="F:sterol binding"/>
    <property type="evidence" value="ECO:0007669"/>
    <property type="project" value="InterPro"/>
</dbReference>
<gene>
    <name evidence="10" type="primary">NPC2</name>
    <name evidence="10" type="ORF">GGI19_007142</name>
</gene>
<dbReference type="Pfam" id="PF02221">
    <property type="entry name" value="E1_DerP2_DerF2"/>
    <property type="match status" value="1"/>
</dbReference>
<keyword evidence="11" id="KW-1185">Reference proteome</keyword>